<name>A0A172QWI2_9CORY</name>
<dbReference type="GO" id="GO:0008270">
    <property type="term" value="F:zinc ion binding"/>
    <property type="evidence" value="ECO:0007669"/>
    <property type="project" value="UniProtKB-KW"/>
</dbReference>
<keyword evidence="1" id="KW-0862">Zinc</keyword>
<dbReference type="Pfam" id="PF04434">
    <property type="entry name" value="SWIM"/>
    <property type="match status" value="1"/>
</dbReference>
<dbReference type="AlphaFoldDB" id="A0A172QWI2"/>
<evidence type="ECO:0000313" key="4">
    <source>
        <dbReference type="Proteomes" id="UP000076929"/>
    </source>
</evidence>
<evidence type="ECO:0000313" key="3">
    <source>
        <dbReference type="EMBL" id="ANE05011.1"/>
    </source>
</evidence>
<dbReference type="RefSeq" id="WP_066568636.1">
    <property type="nucleotide sequence ID" value="NZ_CP015622.1"/>
</dbReference>
<evidence type="ECO:0000259" key="2">
    <source>
        <dbReference type="PROSITE" id="PS50966"/>
    </source>
</evidence>
<organism evidence="3 4">
    <name type="scientific">Corynebacterium crudilactis</name>
    <dbReference type="NCBI Taxonomy" id="1652495"/>
    <lineage>
        <taxon>Bacteria</taxon>
        <taxon>Bacillati</taxon>
        <taxon>Actinomycetota</taxon>
        <taxon>Actinomycetes</taxon>
        <taxon>Mycobacteriales</taxon>
        <taxon>Corynebacteriaceae</taxon>
        <taxon>Corynebacterium</taxon>
    </lineage>
</organism>
<dbReference type="OrthoDB" id="7821105at2"/>
<dbReference type="KEGG" id="ccjz:ccrud_12925"/>
<reference evidence="3 4" key="1">
    <citation type="submission" date="2016-05" db="EMBL/GenBank/DDBJ databases">
        <title>Complete genome sequence of Corynebacterium crudilactis, a new Corynebacterium species isolated from raw cow's milk.</title>
        <authorList>
            <person name="Christian R."/>
            <person name="Zimmermann J."/>
            <person name="Lipski A."/>
            <person name="Kalinowski J."/>
        </authorList>
    </citation>
    <scope>NUCLEOTIDE SEQUENCE [LARGE SCALE GENOMIC DNA]</scope>
    <source>
        <strain evidence="3 4">JZ16</strain>
    </source>
</reference>
<proteinExistence type="predicted"/>
<dbReference type="PROSITE" id="PS50966">
    <property type="entry name" value="ZF_SWIM"/>
    <property type="match status" value="1"/>
</dbReference>
<accession>A0A172QWI2</accession>
<keyword evidence="1" id="KW-0863">Zinc-finger</keyword>
<dbReference type="Proteomes" id="UP000076929">
    <property type="component" value="Chromosome"/>
</dbReference>
<protein>
    <recommendedName>
        <fullName evidence="2">SWIM-type domain-containing protein</fullName>
    </recommendedName>
</protein>
<evidence type="ECO:0000256" key="1">
    <source>
        <dbReference type="PROSITE-ProRule" id="PRU00325"/>
    </source>
</evidence>
<gene>
    <name evidence="3" type="ORF">ccrud_12925</name>
</gene>
<sequence>MDARSFSGTTSLLDNQWDFALAPALTPDGIDPNPEFFRGIVVHPLILAEGLSTLGLLSTFRYDRPVPDFLAVGYDPILTANGDRLRIESFSACNGVLARLDLLAESFESGQIGHGTTNVDVTPLSQQALGRIRANDLVHLSVGRDQIRVASTTEHIEERKVEMPSRWIRGLGNASELQEPLELLVDVSASLARKFLASVPNPSAAEKSGFLSLSRGELRIGRRATPGSVAVSHIARLSTAKVFLADIQRLRIYGPALPDSGSAVVFEFLLPDARLSYTLTPHHLRGFSGEGALLESLSGAEVEDDADLISAVLAFEARVEIDHLARETALSTERVRNGLSVLQSNGRIGWDLYEQAFFHRELPMDSTRVEKDNPRLVAAQKLVDTHSIDAVKDHRGHFRVKSGKNVYLVILQENSALCSCPWYSRHSGNRGSCKHVLAVRIQTGHLSTNTP</sequence>
<keyword evidence="4" id="KW-1185">Reference proteome</keyword>
<dbReference type="STRING" id="1652495.ccrud_12925"/>
<feature type="domain" description="SWIM-type" evidence="2">
    <location>
        <begin position="407"/>
        <end position="444"/>
    </location>
</feature>
<keyword evidence="1" id="KW-0479">Metal-binding</keyword>
<dbReference type="EMBL" id="CP015622">
    <property type="protein sequence ID" value="ANE05011.1"/>
    <property type="molecule type" value="Genomic_DNA"/>
</dbReference>
<dbReference type="InterPro" id="IPR007527">
    <property type="entry name" value="Znf_SWIM"/>
</dbReference>